<dbReference type="Pfam" id="PF08808">
    <property type="entry name" value="RES"/>
    <property type="match status" value="1"/>
</dbReference>
<feature type="compositionally biased region" description="Basic and acidic residues" evidence="1">
    <location>
        <begin position="1"/>
        <end position="12"/>
    </location>
</feature>
<evidence type="ECO:0000313" key="4">
    <source>
        <dbReference type="Proteomes" id="UP000216195"/>
    </source>
</evidence>
<dbReference type="Proteomes" id="UP000216195">
    <property type="component" value="Unassembled WGS sequence"/>
</dbReference>
<evidence type="ECO:0000259" key="2">
    <source>
        <dbReference type="Pfam" id="PF08808"/>
    </source>
</evidence>
<proteinExistence type="predicted"/>
<name>A0AAE5NI22_9MICC</name>
<feature type="domain" description="RES" evidence="2">
    <location>
        <begin position="60"/>
        <end position="180"/>
    </location>
</feature>
<reference evidence="3 4" key="1">
    <citation type="submission" date="2017-04" db="EMBL/GenBank/DDBJ databases">
        <title>Kefir bacterial isolates.</title>
        <authorList>
            <person name="Kim Y."/>
            <person name="Blasche S."/>
            <person name="Patil K.R."/>
        </authorList>
    </citation>
    <scope>NUCLEOTIDE SEQUENCE [LARGE SCALE GENOMIC DNA]</scope>
    <source>
        <strain evidence="3 4">OG2-1</strain>
    </source>
</reference>
<sequence>MTKTPAERHDSTLRPPRRPLDPTKIPAVSVGYGSGCHETGTWYRAYLRDAPGGQRDCRYFSSGSGRYDISFPGGTLNLAGTEEVAIREKLGAELINRDMVPMDEFDGVYVARVQLPRVFKVADFRQAFGGFAPGDISSALFHAEGYSVTQQWAEAVREAGLEGIIARSRFSSGSALYLFGTSGENREFGSIGGEETALSVARAIPFFPEIVSVEEEEFEFE</sequence>
<evidence type="ECO:0000256" key="1">
    <source>
        <dbReference type="SAM" id="MobiDB-lite"/>
    </source>
</evidence>
<dbReference type="RefSeq" id="WP_070555271.1">
    <property type="nucleotide sequence ID" value="NZ_CAJPNU010000019.1"/>
</dbReference>
<organism evidence="3 4">
    <name type="scientific">Rothia dentocariosa</name>
    <dbReference type="NCBI Taxonomy" id="2047"/>
    <lineage>
        <taxon>Bacteria</taxon>
        <taxon>Bacillati</taxon>
        <taxon>Actinomycetota</taxon>
        <taxon>Actinomycetes</taxon>
        <taxon>Micrococcales</taxon>
        <taxon>Micrococcaceae</taxon>
        <taxon>Rothia</taxon>
    </lineage>
</organism>
<dbReference type="InterPro" id="IPR014914">
    <property type="entry name" value="RES_dom"/>
</dbReference>
<feature type="region of interest" description="Disordered" evidence="1">
    <location>
        <begin position="1"/>
        <end position="25"/>
    </location>
</feature>
<dbReference type="AlphaFoldDB" id="A0AAE5NI22"/>
<dbReference type="EMBL" id="NCWU01000011">
    <property type="protein sequence ID" value="PAK85114.1"/>
    <property type="molecule type" value="Genomic_DNA"/>
</dbReference>
<comment type="caution">
    <text evidence="3">The sequence shown here is derived from an EMBL/GenBank/DDBJ whole genome shotgun (WGS) entry which is preliminary data.</text>
</comment>
<accession>A0AAE5NI22</accession>
<evidence type="ECO:0000313" key="3">
    <source>
        <dbReference type="EMBL" id="PAK85114.1"/>
    </source>
</evidence>
<protein>
    <recommendedName>
        <fullName evidence="2">RES domain-containing protein</fullName>
    </recommendedName>
</protein>
<gene>
    <name evidence="3" type="ORF">B8W87_08420</name>
</gene>